<dbReference type="SMART" id="SM00431">
    <property type="entry name" value="SCAN"/>
    <property type="match status" value="1"/>
</dbReference>
<name>A0A4W5NT55_9TELE</name>
<dbReference type="STRING" id="62062.ENSHHUP00000052480"/>
<evidence type="ECO:0000313" key="3">
    <source>
        <dbReference type="Proteomes" id="UP000314982"/>
    </source>
</evidence>
<dbReference type="AlphaFoldDB" id="A0A4W5NT55"/>
<protein>
    <recommendedName>
        <fullName evidence="1">SCAN box domain-containing protein</fullName>
    </recommendedName>
</protein>
<evidence type="ECO:0000313" key="2">
    <source>
        <dbReference type="Ensembl" id="ENSHHUP00000052480.1"/>
    </source>
</evidence>
<dbReference type="Gene3D" id="1.10.4020.10">
    <property type="entry name" value="DNA breaking-rejoining enzymes"/>
    <property type="match status" value="1"/>
</dbReference>
<evidence type="ECO:0000259" key="1">
    <source>
        <dbReference type="PROSITE" id="PS50804"/>
    </source>
</evidence>
<accession>A0A4W5NT55</accession>
<dbReference type="Pfam" id="PF02023">
    <property type="entry name" value="SCAN"/>
    <property type="match status" value="1"/>
</dbReference>
<dbReference type="SUPFAM" id="SSF47353">
    <property type="entry name" value="Retrovirus capsid dimerization domain-like"/>
    <property type="match status" value="1"/>
</dbReference>
<dbReference type="Proteomes" id="UP000314982">
    <property type="component" value="Unassembled WGS sequence"/>
</dbReference>
<reference evidence="2" key="2">
    <citation type="submission" date="2025-08" db="UniProtKB">
        <authorList>
            <consortium name="Ensembl"/>
        </authorList>
    </citation>
    <scope>IDENTIFICATION</scope>
</reference>
<reference evidence="2" key="3">
    <citation type="submission" date="2025-09" db="UniProtKB">
        <authorList>
            <consortium name="Ensembl"/>
        </authorList>
    </citation>
    <scope>IDENTIFICATION</scope>
</reference>
<feature type="domain" description="SCAN box" evidence="1">
    <location>
        <begin position="35"/>
        <end position="111"/>
    </location>
</feature>
<dbReference type="GeneTree" id="ENSGT01150000288424"/>
<dbReference type="InterPro" id="IPR038269">
    <property type="entry name" value="SCAN_sf"/>
</dbReference>
<reference evidence="3" key="1">
    <citation type="submission" date="2018-06" db="EMBL/GenBank/DDBJ databases">
        <title>Genome assembly of Danube salmon.</title>
        <authorList>
            <person name="Macqueen D.J."/>
            <person name="Gundappa M.K."/>
        </authorList>
    </citation>
    <scope>NUCLEOTIDE SEQUENCE [LARGE SCALE GENOMIC DNA]</scope>
</reference>
<dbReference type="Ensembl" id="ENSHHUT00000054324.1">
    <property type="protein sequence ID" value="ENSHHUP00000052480.1"/>
    <property type="gene ID" value="ENSHHUG00000031563.1"/>
</dbReference>
<dbReference type="PANTHER" id="PTHR46888:SF1">
    <property type="entry name" value="RIBONUCLEASE H"/>
    <property type="match status" value="1"/>
</dbReference>
<keyword evidence="3" id="KW-1185">Reference proteome</keyword>
<dbReference type="PROSITE" id="PS50804">
    <property type="entry name" value="SCAN_BOX"/>
    <property type="match status" value="1"/>
</dbReference>
<dbReference type="PANTHER" id="PTHR46888">
    <property type="entry name" value="ZINC KNUCKLE DOMAINCONTAINING PROTEIN-RELATED"/>
    <property type="match status" value="1"/>
</dbReference>
<dbReference type="InterPro" id="IPR003309">
    <property type="entry name" value="SCAN_dom"/>
</dbReference>
<proteinExistence type="predicted"/>
<sequence>MALIELQENNAGIGAQDQLADGVGASRGSPDLLWKMRFREAKTKAGESPQELFVCLRELARRWIPPTEHTLETVRDVIVLELFLLMITSEIRVWVWERDPKSAAEAARLAEVYMSARQDQQAFSNTNTVAAARPSRFVGGSEVLRKDNAGHIVRHNTQSSFN</sequence>
<organism evidence="2 3">
    <name type="scientific">Hucho hucho</name>
    <name type="common">huchen</name>
    <dbReference type="NCBI Taxonomy" id="62062"/>
    <lineage>
        <taxon>Eukaryota</taxon>
        <taxon>Metazoa</taxon>
        <taxon>Chordata</taxon>
        <taxon>Craniata</taxon>
        <taxon>Vertebrata</taxon>
        <taxon>Euteleostomi</taxon>
        <taxon>Actinopterygii</taxon>
        <taxon>Neopterygii</taxon>
        <taxon>Teleostei</taxon>
        <taxon>Protacanthopterygii</taxon>
        <taxon>Salmoniformes</taxon>
        <taxon>Salmonidae</taxon>
        <taxon>Salmoninae</taxon>
        <taxon>Hucho</taxon>
    </lineage>
</organism>